<evidence type="ECO:0000259" key="3">
    <source>
        <dbReference type="Pfam" id="PF19029"/>
    </source>
</evidence>
<feature type="domain" description="DUF883" evidence="3">
    <location>
        <begin position="177"/>
        <end position="200"/>
    </location>
</feature>
<evidence type="ECO:0000313" key="5">
    <source>
        <dbReference type="Proteomes" id="UP000002985"/>
    </source>
</evidence>
<protein>
    <recommendedName>
        <fullName evidence="3">DUF883 domain-containing protein</fullName>
    </recommendedName>
</protein>
<accession>I3IKJ8</accession>
<proteinExistence type="predicted"/>
<evidence type="ECO:0000256" key="2">
    <source>
        <dbReference type="SAM" id="Phobius"/>
    </source>
</evidence>
<dbReference type="EMBL" id="BAFH01000003">
    <property type="protein sequence ID" value="GAB62243.1"/>
    <property type="molecule type" value="Genomic_DNA"/>
</dbReference>
<dbReference type="Proteomes" id="UP000002985">
    <property type="component" value="Unassembled WGS sequence"/>
</dbReference>
<keyword evidence="2" id="KW-1133">Transmembrane helix</keyword>
<sequence length="206" mass="23039">MPLKKEGLKSPGTRKRRESKMIRKNEKKGDKHREQREKRSDEKAIAKQRIRKTGSSKGNKTKRKGAGVMSDQTEEGRQEDTDDLSKEKKGGSAKEPQGQGDSSKINEALEFLNEEAKGKKEEINRLISEKYSAMKGIMIRATGTSEVMEKIKHDMSEAMAGGEEKLKEMTTDIDKKIHENPWLYIGIAAAGGFLLGYVIAGNKNQT</sequence>
<feature type="region of interest" description="Disordered" evidence="1">
    <location>
        <begin position="1"/>
        <end position="104"/>
    </location>
</feature>
<keyword evidence="5" id="KW-1185">Reference proteome</keyword>
<keyword evidence="2" id="KW-0472">Membrane</keyword>
<reference evidence="4 5" key="1">
    <citation type="journal article" date="2012" name="FEBS Lett.">
        <title>Anammox organism KSU-1 expresses a NirK-type copper-containing nitrite reductase instead of a NirS-type with cytochrome cd1.</title>
        <authorList>
            <person name="Hira D."/>
            <person name="Toh H."/>
            <person name="Migita C.T."/>
            <person name="Okubo H."/>
            <person name="Nishiyama T."/>
            <person name="Hattori M."/>
            <person name="Furukawa K."/>
            <person name="Fujii T."/>
        </authorList>
    </citation>
    <scope>NUCLEOTIDE SEQUENCE [LARGE SCALE GENOMIC DNA]</scope>
</reference>
<evidence type="ECO:0000313" key="4">
    <source>
        <dbReference type="EMBL" id="GAB62243.1"/>
    </source>
</evidence>
<feature type="compositionally biased region" description="Basic and acidic residues" evidence="1">
    <location>
        <begin position="74"/>
        <end position="92"/>
    </location>
</feature>
<organism evidence="4 5">
    <name type="scientific">Candidatus Jettenia caeni</name>
    <dbReference type="NCBI Taxonomy" id="247490"/>
    <lineage>
        <taxon>Bacteria</taxon>
        <taxon>Pseudomonadati</taxon>
        <taxon>Planctomycetota</taxon>
        <taxon>Candidatus Brocadiia</taxon>
        <taxon>Candidatus Brocadiales</taxon>
        <taxon>Candidatus Brocadiaceae</taxon>
        <taxon>Candidatus Jettenia</taxon>
    </lineage>
</organism>
<dbReference type="AlphaFoldDB" id="I3IKJ8"/>
<name>I3IKJ8_9BACT</name>
<feature type="compositionally biased region" description="Basic residues" evidence="1">
    <location>
        <begin position="46"/>
        <end position="65"/>
    </location>
</feature>
<gene>
    <name evidence="4" type="ORF">KSU1_C0647</name>
</gene>
<feature type="compositionally biased region" description="Basic and acidic residues" evidence="1">
    <location>
        <begin position="19"/>
        <end position="45"/>
    </location>
</feature>
<dbReference type="InterPro" id="IPR043605">
    <property type="entry name" value="DUF883_C"/>
</dbReference>
<keyword evidence="2" id="KW-0812">Transmembrane</keyword>
<dbReference type="Pfam" id="PF19029">
    <property type="entry name" value="DUF883_C"/>
    <property type="match status" value="1"/>
</dbReference>
<feature type="transmembrane region" description="Helical" evidence="2">
    <location>
        <begin position="182"/>
        <end position="200"/>
    </location>
</feature>
<evidence type="ECO:0000256" key="1">
    <source>
        <dbReference type="SAM" id="MobiDB-lite"/>
    </source>
</evidence>
<comment type="caution">
    <text evidence="4">The sequence shown here is derived from an EMBL/GenBank/DDBJ whole genome shotgun (WGS) entry which is preliminary data.</text>
</comment>